<dbReference type="Pfam" id="PF13876">
    <property type="entry name" value="Phage_gp49_66"/>
    <property type="match status" value="1"/>
</dbReference>
<dbReference type="InterPro" id="IPR025915">
    <property type="entry name" value="Phage_gp49_66"/>
</dbReference>
<sequence>MNNEEVKLQSGQGYYIGVKMIKARKAWRVNGNDIIYDLNHKINDNDFVDEGYEVEYSDGYKSFSPKDVFEKAYYQILDPTKISEGDVLGFMKQGYSLRLGEKTTVVLDTTITGFDTIGTSACVNPNNYDHNIGEGIARRDIKDKIWGHLGFVLQWAINGLKK</sequence>
<name>A0A8S5L786_9CAUD</name>
<organism evidence="1">
    <name type="scientific">CrAss-like virus sp. ctt4r3</name>
    <dbReference type="NCBI Taxonomy" id="2823619"/>
    <lineage>
        <taxon>Viruses</taxon>
        <taxon>Duplodnaviria</taxon>
        <taxon>Heunggongvirae</taxon>
        <taxon>Uroviricota</taxon>
        <taxon>Caudoviricetes</taxon>
        <taxon>Crassvirales</taxon>
    </lineage>
</organism>
<dbReference type="EMBL" id="BK014649">
    <property type="protein sequence ID" value="DAD65769.1"/>
    <property type="molecule type" value="Genomic_DNA"/>
</dbReference>
<proteinExistence type="predicted"/>
<evidence type="ECO:0000313" key="1">
    <source>
        <dbReference type="EMBL" id="DAD65769.1"/>
    </source>
</evidence>
<protein>
    <submittedName>
        <fullName evidence="1">Uncharacterized protein</fullName>
    </submittedName>
</protein>
<accession>A0A8S5L786</accession>
<reference evidence="1" key="1">
    <citation type="journal article" date="2021" name="Proc. Natl. Acad. Sci. U.S.A.">
        <title>A Catalog of Tens of Thousands of Viruses from Human Metagenomes Reveals Hidden Associations with Chronic Diseases.</title>
        <authorList>
            <person name="Tisza M.J."/>
            <person name="Buck C.B."/>
        </authorList>
    </citation>
    <scope>NUCLEOTIDE SEQUENCE</scope>
    <source>
        <strain evidence="1">Ctt4r3</strain>
    </source>
</reference>